<evidence type="ECO:0000256" key="1">
    <source>
        <dbReference type="SAM" id="MobiDB-lite"/>
    </source>
</evidence>
<dbReference type="RefSeq" id="WP_231581157.1">
    <property type="nucleotide sequence ID" value="NZ_JACHEK010000009.1"/>
</dbReference>
<accession>A0A841JXZ5</accession>
<protein>
    <submittedName>
        <fullName evidence="2">Uncharacterized protein</fullName>
    </submittedName>
</protein>
<evidence type="ECO:0000313" key="3">
    <source>
        <dbReference type="Proteomes" id="UP000538666"/>
    </source>
</evidence>
<sequence>MPKKVKPLTYDEILAQLRTLKFDVREVPGVANQVQVSKYGAAAVLTRAKDGGGAAFVTKPGLVFGGEIAHLLDRGFQKFFKSKHIELPATADRLKAEHLFAEELREVTGEVSLYNEALGSVSDEYMYDRVKGRDTDAPAKGRAPWESAAGASGGH</sequence>
<evidence type="ECO:0000313" key="2">
    <source>
        <dbReference type="EMBL" id="MBB6146222.1"/>
    </source>
</evidence>
<keyword evidence="3" id="KW-1185">Reference proteome</keyword>
<feature type="region of interest" description="Disordered" evidence="1">
    <location>
        <begin position="133"/>
        <end position="155"/>
    </location>
</feature>
<proteinExistence type="predicted"/>
<gene>
    <name evidence="2" type="ORF">HNQ77_004194</name>
</gene>
<comment type="caution">
    <text evidence="2">The sequence shown here is derived from an EMBL/GenBank/DDBJ whole genome shotgun (WGS) entry which is preliminary data.</text>
</comment>
<dbReference type="EMBL" id="JACHEK010000009">
    <property type="protein sequence ID" value="MBB6146222.1"/>
    <property type="molecule type" value="Genomic_DNA"/>
</dbReference>
<dbReference type="Proteomes" id="UP000538666">
    <property type="component" value="Unassembled WGS sequence"/>
</dbReference>
<reference evidence="2 3" key="1">
    <citation type="submission" date="2020-08" db="EMBL/GenBank/DDBJ databases">
        <title>Genomic Encyclopedia of Type Strains, Phase IV (KMG-IV): sequencing the most valuable type-strain genomes for metagenomic binning, comparative biology and taxonomic classification.</title>
        <authorList>
            <person name="Goeker M."/>
        </authorList>
    </citation>
    <scope>NUCLEOTIDE SEQUENCE [LARGE SCALE GENOMIC DNA]</scope>
    <source>
        <strain evidence="2 3">DSM 103733</strain>
    </source>
</reference>
<name>A0A841JXZ5_9BACT</name>
<organism evidence="2 3">
    <name type="scientific">Silvibacterium bohemicum</name>
    <dbReference type="NCBI Taxonomy" id="1577686"/>
    <lineage>
        <taxon>Bacteria</taxon>
        <taxon>Pseudomonadati</taxon>
        <taxon>Acidobacteriota</taxon>
        <taxon>Terriglobia</taxon>
        <taxon>Terriglobales</taxon>
        <taxon>Acidobacteriaceae</taxon>
        <taxon>Silvibacterium</taxon>
    </lineage>
</organism>
<dbReference type="AlphaFoldDB" id="A0A841JXZ5"/>